<proteinExistence type="inferred from homology"/>
<protein>
    <submittedName>
        <fullName evidence="7">Sulfatase-like hydrolase/transferase</fullName>
    </submittedName>
</protein>
<dbReference type="RefSeq" id="WP_326019897.1">
    <property type="nucleotide sequence ID" value="NZ_JAOZYC010000137.1"/>
</dbReference>
<dbReference type="SUPFAM" id="SSF53649">
    <property type="entry name" value="Alkaline phosphatase-like"/>
    <property type="match status" value="1"/>
</dbReference>
<reference evidence="7 8" key="1">
    <citation type="submission" date="2022-10" db="EMBL/GenBank/DDBJ databases">
        <authorList>
            <person name="Xie J."/>
            <person name="Shen N."/>
        </authorList>
    </citation>
    <scope>NUCLEOTIDE SEQUENCE [LARGE SCALE GENOMIC DNA]</scope>
    <source>
        <strain evidence="7 8">YIM65594</strain>
    </source>
</reference>
<evidence type="ECO:0000313" key="8">
    <source>
        <dbReference type="Proteomes" id="UP001354931"/>
    </source>
</evidence>
<feature type="domain" description="Sulfatase N-terminal" evidence="6">
    <location>
        <begin position="11"/>
        <end position="340"/>
    </location>
</feature>
<dbReference type="PANTHER" id="PTHR42693:SF33">
    <property type="entry name" value="ARYLSULFATASE"/>
    <property type="match status" value="1"/>
</dbReference>
<name>A0ABU6FAE0_9ACTN</name>
<dbReference type="Gene3D" id="3.40.720.10">
    <property type="entry name" value="Alkaline Phosphatase, subunit A"/>
    <property type="match status" value="1"/>
</dbReference>
<evidence type="ECO:0000256" key="2">
    <source>
        <dbReference type="ARBA" id="ARBA00022723"/>
    </source>
</evidence>
<evidence type="ECO:0000313" key="7">
    <source>
        <dbReference type="EMBL" id="MEB8340908.1"/>
    </source>
</evidence>
<dbReference type="InterPro" id="IPR024607">
    <property type="entry name" value="Sulfatase_CS"/>
</dbReference>
<organism evidence="7 8">
    <name type="scientific">Streptomyces endophyticus</name>
    <dbReference type="NCBI Taxonomy" id="714166"/>
    <lineage>
        <taxon>Bacteria</taxon>
        <taxon>Bacillati</taxon>
        <taxon>Actinomycetota</taxon>
        <taxon>Actinomycetes</taxon>
        <taxon>Kitasatosporales</taxon>
        <taxon>Streptomycetaceae</taxon>
        <taxon>Streptomyces</taxon>
    </lineage>
</organism>
<keyword evidence="3" id="KW-0378">Hydrolase</keyword>
<evidence type="ECO:0000256" key="4">
    <source>
        <dbReference type="ARBA" id="ARBA00022837"/>
    </source>
</evidence>
<comment type="caution">
    <text evidence="7">The sequence shown here is derived from an EMBL/GenBank/DDBJ whole genome shotgun (WGS) entry which is preliminary data.</text>
</comment>
<evidence type="ECO:0000256" key="3">
    <source>
        <dbReference type="ARBA" id="ARBA00022801"/>
    </source>
</evidence>
<keyword evidence="8" id="KW-1185">Reference proteome</keyword>
<dbReference type="Proteomes" id="UP001354931">
    <property type="component" value="Unassembled WGS sequence"/>
</dbReference>
<dbReference type="InterPro" id="IPR050738">
    <property type="entry name" value="Sulfatase"/>
</dbReference>
<comment type="similarity">
    <text evidence="1">Belongs to the sulfatase family.</text>
</comment>
<evidence type="ECO:0000259" key="6">
    <source>
        <dbReference type="Pfam" id="PF00884"/>
    </source>
</evidence>
<dbReference type="InterPro" id="IPR000917">
    <property type="entry name" value="Sulfatase_N"/>
</dbReference>
<evidence type="ECO:0000256" key="5">
    <source>
        <dbReference type="SAM" id="MobiDB-lite"/>
    </source>
</evidence>
<evidence type="ECO:0000256" key="1">
    <source>
        <dbReference type="ARBA" id="ARBA00008779"/>
    </source>
</evidence>
<keyword evidence="2" id="KW-0479">Metal-binding</keyword>
<keyword evidence="4" id="KW-0106">Calcium</keyword>
<sequence>MTGRTPAGPLNFVVVLTDDQGRWAMPHRMPELHMPHLARLQEDAVELDQFYCASPVCSPARASLMTGRMPSAHGVHDWLVGERHPDAEPDHYLNGQPTTPEVLADAGYACMMSGKWHVGHSQWPAPGFTDWYAHRYGGGPYYDAPVWSPDGTPTAQEGYLTHAITDNAVRFLRERDRDRPFYLQVNYTAPHDPWIDSHPARYLDRYADCDFPSVPREPRHPWTNPRRRAFQAAFDDPVPHLAGYCASLTAVDDGLADLRAELEAQGVWESTVLLFTADNGFSCGHHGLWGKGNGTFPLNFWDNSVRVPAVARVPGGMRGVSDRLISAASWHATVCELAGVRAPDDQWGVSESFADLLRGRPAPRPETVVVLAEYGQGRMITDGRWKLVVRSEGPGELYDHTDDPDERTNLFDTPTARGTQQDLTAALHDWFAHHERAGMSAYHHRVTGHGQVHPLSRGRDDEATYVQDDAP</sequence>
<dbReference type="Pfam" id="PF00884">
    <property type="entry name" value="Sulfatase"/>
    <property type="match status" value="1"/>
</dbReference>
<feature type="region of interest" description="Disordered" evidence="5">
    <location>
        <begin position="448"/>
        <end position="471"/>
    </location>
</feature>
<gene>
    <name evidence="7" type="ORF">OKJ99_25740</name>
</gene>
<dbReference type="EMBL" id="JAOZYC010000137">
    <property type="protein sequence ID" value="MEB8340908.1"/>
    <property type="molecule type" value="Genomic_DNA"/>
</dbReference>
<accession>A0ABU6FAE0</accession>
<dbReference type="PANTHER" id="PTHR42693">
    <property type="entry name" value="ARYLSULFATASE FAMILY MEMBER"/>
    <property type="match status" value="1"/>
</dbReference>
<dbReference type="InterPro" id="IPR017850">
    <property type="entry name" value="Alkaline_phosphatase_core_sf"/>
</dbReference>
<dbReference type="PROSITE" id="PS00523">
    <property type="entry name" value="SULFATASE_1"/>
    <property type="match status" value="1"/>
</dbReference>